<sequence length="42" mass="4770">MRTEPFRVTHNFHHSLASGWAVTSLPRKWSGGDHIPLQMVGQ</sequence>
<proteinExistence type="predicted"/>
<reference evidence="1" key="1">
    <citation type="submission" date="2024-05" db="EMBL/GenBank/DDBJ databases">
        <title>30 novel species of actinomycetes from the DSMZ collection.</title>
        <authorList>
            <person name="Nouioui I."/>
        </authorList>
    </citation>
    <scope>NUCLEOTIDE SEQUENCE</scope>
    <source>
        <strain evidence="1">DSM 3412</strain>
    </source>
</reference>
<dbReference type="EMBL" id="JAVRFJ010000007">
    <property type="protein sequence ID" value="MDT0568021.1"/>
    <property type="molecule type" value="Genomic_DNA"/>
</dbReference>
<dbReference type="RefSeq" id="WP_311590500.1">
    <property type="nucleotide sequence ID" value="NZ_JAVRFJ010000007.1"/>
</dbReference>
<organism evidence="1 2">
    <name type="scientific">Streptomyces gottesmaniae</name>
    <dbReference type="NCBI Taxonomy" id="3075518"/>
    <lineage>
        <taxon>Bacteria</taxon>
        <taxon>Bacillati</taxon>
        <taxon>Actinomycetota</taxon>
        <taxon>Actinomycetes</taxon>
        <taxon>Kitasatosporales</taxon>
        <taxon>Streptomycetaceae</taxon>
        <taxon>Streptomyces</taxon>
    </lineage>
</organism>
<evidence type="ECO:0000313" key="2">
    <source>
        <dbReference type="Proteomes" id="UP001180737"/>
    </source>
</evidence>
<keyword evidence="2" id="KW-1185">Reference proteome</keyword>
<name>A0ABU2YUU5_9ACTN</name>
<comment type="caution">
    <text evidence="1">The sequence shown here is derived from an EMBL/GenBank/DDBJ whole genome shotgun (WGS) entry which is preliminary data.</text>
</comment>
<dbReference type="Proteomes" id="UP001180737">
    <property type="component" value="Unassembled WGS sequence"/>
</dbReference>
<protein>
    <submittedName>
        <fullName evidence="1">Uncharacterized protein</fullName>
    </submittedName>
</protein>
<gene>
    <name evidence="1" type="ORF">RM704_11145</name>
</gene>
<accession>A0ABU2YUU5</accession>
<evidence type="ECO:0000313" key="1">
    <source>
        <dbReference type="EMBL" id="MDT0568021.1"/>
    </source>
</evidence>